<keyword evidence="4" id="KW-1185">Reference proteome</keyword>
<feature type="region of interest" description="Disordered" evidence="1">
    <location>
        <begin position="37"/>
        <end position="59"/>
    </location>
</feature>
<evidence type="ECO:0000313" key="4">
    <source>
        <dbReference type="Proteomes" id="UP000584663"/>
    </source>
</evidence>
<organism evidence="3 4">
    <name type="scientific">Sphingomonas yabuuchiae</name>
    <dbReference type="NCBI Taxonomy" id="172044"/>
    <lineage>
        <taxon>Bacteria</taxon>
        <taxon>Pseudomonadati</taxon>
        <taxon>Pseudomonadota</taxon>
        <taxon>Alphaproteobacteria</taxon>
        <taxon>Sphingomonadales</taxon>
        <taxon>Sphingomonadaceae</taxon>
        <taxon>Sphingomonas</taxon>
    </lineage>
</organism>
<comment type="caution">
    <text evidence="3">The sequence shown here is derived from an EMBL/GenBank/DDBJ whole genome shotgun (WGS) entry which is preliminary data.</text>
</comment>
<feature type="compositionally biased region" description="Polar residues" evidence="1">
    <location>
        <begin position="513"/>
        <end position="525"/>
    </location>
</feature>
<dbReference type="RefSeq" id="WP_184104782.1">
    <property type="nucleotide sequence ID" value="NZ_JACHNX010000003.1"/>
</dbReference>
<evidence type="ECO:0000256" key="1">
    <source>
        <dbReference type="SAM" id="MobiDB-lite"/>
    </source>
</evidence>
<evidence type="ECO:0000313" key="3">
    <source>
        <dbReference type="EMBL" id="MBB4608917.1"/>
    </source>
</evidence>
<proteinExistence type="predicted"/>
<feature type="chain" id="PRO_5046461474" evidence="2">
    <location>
        <begin position="24"/>
        <end position="525"/>
    </location>
</feature>
<dbReference type="Proteomes" id="UP000584663">
    <property type="component" value="Unassembled WGS sequence"/>
</dbReference>
<feature type="signal peptide" evidence="2">
    <location>
        <begin position="1"/>
        <end position="23"/>
    </location>
</feature>
<gene>
    <name evidence="3" type="ORF">GGQ89_001124</name>
</gene>
<feature type="region of interest" description="Disordered" evidence="1">
    <location>
        <begin position="502"/>
        <end position="525"/>
    </location>
</feature>
<sequence length="525" mass="57617">MKRRLFTTSAILAFVTMPMPAEAAIISGTSGTAVQIEQDDGDDDKPFNCSGGDKGGQGLDQIPDGRRLSEVIGVHECWQAKVDNRSFYHLNDLYGRWVVELVDDGGYVRDYKRERHSAFSRFFMGRSRGVVMSVRIRMRDPDIEFNVPLVAVDYNGRGRQGEAFVTTLTGSDMALPDVRLSVNSSVTIEATGRIADEVDIQPTGIVLSTLRDSLAIAAPGGSLLTAINREQVQRVSSAYDVALSRLLSTSITETVSAGRLMSEWYPGASIVVIVYLPEKIRASRWGIATFPENQTGSNRRMVFRISMTCPRVSVFDVMNACQKGGARSETIPAPDNLKALIYRTDFKKLHGRPGFQSDQYKYAVDQLAERVSPSQVLNFRLGVGKNVRQYLSEQEWFLALSKQLILIKDEDVQQAEGTFESDKNAPPAKSQADDTVRAADQFCSAIFDRLYAAGLSRLDSQIGLWAVATGIGDLATYRSLFQQAPVCRDNLPGRAWTYLPNARPSGAGGAQDGMTTTESSSNEGA</sequence>
<keyword evidence="2" id="KW-0732">Signal</keyword>
<protein>
    <submittedName>
        <fullName evidence="3">Uncharacterized protein</fullName>
    </submittedName>
</protein>
<evidence type="ECO:0000256" key="2">
    <source>
        <dbReference type="SAM" id="SignalP"/>
    </source>
</evidence>
<reference evidence="3 4" key="1">
    <citation type="submission" date="2020-08" db="EMBL/GenBank/DDBJ databases">
        <title>Genomic Encyclopedia of Type Strains, Phase IV (KMG-IV): sequencing the most valuable type-strain genomes for metagenomic binning, comparative biology and taxonomic classification.</title>
        <authorList>
            <person name="Goeker M."/>
        </authorList>
    </citation>
    <scope>NUCLEOTIDE SEQUENCE [LARGE SCALE GENOMIC DNA]</scope>
    <source>
        <strain evidence="3 4">DSM 14562</strain>
    </source>
</reference>
<dbReference type="EMBL" id="JACHNX010000003">
    <property type="protein sequence ID" value="MBB4608917.1"/>
    <property type="molecule type" value="Genomic_DNA"/>
</dbReference>
<accession>A0ABR6K755</accession>
<name>A0ABR6K755_9SPHN</name>